<reference evidence="1 2" key="1">
    <citation type="submission" date="2018-07" db="EMBL/GenBank/DDBJ databases">
        <title>Halomonas rutogse sp. nov., isolated from Lake TangqianCo on Tibetan Plateau.</title>
        <authorList>
            <person name="Lu H."/>
            <person name="Xing P."/>
            <person name="Wu Q."/>
        </authorList>
    </citation>
    <scope>NUCLEOTIDE SEQUENCE [LARGE SCALE GENOMIC DNA]</scope>
    <source>
        <strain evidence="1 2">TQ8S</strain>
    </source>
</reference>
<dbReference type="Pfam" id="PF05742">
    <property type="entry name" value="TANGO2"/>
    <property type="match status" value="1"/>
</dbReference>
<name>A0A368U7A2_9GAMM</name>
<proteinExistence type="predicted"/>
<dbReference type="AlphaFoldDB" id="A0A368U7A2"/>
<dbReference type="OrthoDB" id="4380123at2"/>
<sequence>MCLIAFAWQPDSALPLRLIANRDEFHARPAAALANWPDAPHIVGGRDLEAGGTWLAVNRQGRVAALTNVRDPLMATPLAAPSRGALVRQALECKDPSVWLQALAENGAQRYAGFNLLVGDQHALWHLHRGRQSTRLERVAPGVHGLSNADLDTPWPKLTHVCQRLRESLSKDLQGDWPNPVKQAIQDTRTAPLERLPDTGIELALEQRLSAAFILGEAYGTRATTWLSLHAGKHITITEESFGPSGTHLGEIRLQVPIYA</sequence>
<dbReference type="PANTHER" id="PTHR17985:SF8">
    <property type="entry name" value="TRANSPORT AND GOLGI ORGANIZATION PROTEIN 2 HOMOLOG"/>
    <property type="match status" value="1"/>
</dbReference>
<accession>A0A368U7A2</accession>
<evidence type="ECO:0000313" key="1">
    <source>
        <dbReference type="EMBL" id="RCV92317.1"/>
    </source>
</evidence>
<dbReference type="InterPro" id="IPR008551">
    <property type="entry name" value="TANGO2"/>
</dbReference>
<dbReference type="Proteomes" id="UP000253204">
    <property type="component" value="Unassembled WGS sequence"/>
</dbReference>
<comment type="caution">
    <text evidence="1">The sequence shown here is derived from an EMBL/GenBank/DDBJ whole genome shotgun (WGS) entry which is preliminary data.</text>
</comment>
<organism evidence="1 2">
    <name type="scientific">Vreelandella rituensis</name>
    <dbReference type="NCBI Taxonomy" id="2282306"/>
    <lineage>
        <taxon>Bacteria</taxon>
        <taxon>Pseudomonadati</taxon>
        <taxon>Pseudomonadota</taxon>
        <taxon>Gammaproteobacteria</taxon>
        <taxon>Oceanospirillales</taxon>
        <taxon>Halomonadaceae</taxon>
        <taxon>Vreelandella</taxon>
    </lineage>
</organism>
<gene>
    <name evidence="1" type="ORF">DU506_08620</name>
</gene>
<dbReference type="RefSeq" id="WP_114486530.1">
    <property type="nucleotide sequence ID" value="NZ_CBCSHM010000004.1"/>
</dbReference>
<dbReference type="PANTHER" id="PTHR17985">
    <property type="entry name" value="SER/THR-RICH PROTEIN T10 IN DGCR REGION"/>
    <property type="match status" value="1"/>
</dbReference>
<protein>
    <submittedName>
        <fullName evidence="1">NRDE family protein</fullName>
    </submittedName>
</protein>
<keyword evidence="2" id="KW-1185">Reference proteome</keyword>
<evidence type="ECO:0000313" key="2">
    <source>
        <dbReference type="Proteomes" id="UP000253204"/>
    </source>
</evidence>
<dbReference type="EMBL" id="QPIJ01000015">
    <property type="protein sequence ID" value="RCV92317.1"/>
    <property type="molecule type" value="Genomic_DNA"/>
</dbReference>